<accession>A0A8J2JER0</accession>
<evidence type="ECO:0000313" key="1">
    <source>
        <dbReference type="EMBL" id="CAG7718241.1"/>
    </source>
</evidence>
<gene>
    <name evidence="1" type="ORF">AFUS01_LOCUS7646</name>
</gene>
<comment type="caution">
    <text evidence="1">The sequence shown here is derived from an EMBL/GenBank/DDBJ whole genome shotgun (WGS) entry which is preliminary data.</text>
</comment>
<proteinExistence type="predicted"/>
<evidence type="ECO:0000313" key="2">
    <source>
        <dbReference type="Proteomes" id="UP000708208"/>
    </source>
</evidence>
<reference evidence="1" key="1">
    <citation type="submission" date="2021-06" db="EMBL/GenBank/DDBJ databases">
        <authorList>
            <person name="Hodson N. C."/>
            <person name="Mongue J. A."/>
            <person name="Jaron S. K."/>
        </authorList>
    </citation>
    <scope>NUCLEOTIDE SEQUENCE</scope>
</reference>
<feature type="non-terminal residue" evidence="1">
    <location>
        <position position="362"/>
    </location>
</feature>
<keyword evidence="2" id="KW-1185">Reference proteome</keyword>
<dbReference type="Proteomes" id="UP000708208">
    <property type="component" value="Unassembled WGS sequence"/>
</dbReference>
<dbReference type="AlphaFoldDB" id="A0A8J2JER0"/>
<sequence length="362" mass="41498">MHIKSGLFIFNNAQDMVTSKFGIGIKNFLPLEALPHVPTILITSQKLDWGVVGENIKKIPVNPLSKDEVEEFLLRTFGLLECKDLVGPELLQLLQEFGNLFQGFILALSHAAAAIIRKSARDLASTDKNAYINEISPKLRDGINWYIARFNNPEGDWVSDPPGPTWSNDNKFIMRNVWSITFKKIKQLNHGTVALNLLSILAHLDPNHIYIAMCESIYYGKSYERYGIRLREQLTQELQEGIELLVEFSMISIEINESPEAKREMVRIHSLVQKCTRKPSRNLDALVKCLYYVNKYFKTCMLPSNHIYAVLEHSKEAKWPEETILLCLKICLKTMSFTKARCDYIYGYLNEMKAAASERCQD</sequence>
<name>A0A8J2JER0_9HEXA</name>
<organism evidence="1 2">
    <name type="scientific">Allacma fusca</name>
    <dbReference type="NCBI Taxonomy" id="39272"/>
    <lineage>
        <taxon>Eukaryota</taxon>
        <taxon>Metazoa</taxon>
        <taxon>Ecdysozoa</taxon>
        <taxon>Arthropoda</taxon>
        <taxon>Hexapoda</taxon>
        <taxon>Collembola</taxon>
        <taxon>Symphypleona</taxon>
        <taxon>Sminthuridae</taxon>
        <taxon>Allacma</taxon>
    </lineage>
</organism>
<dbReference type="EMBL" id="CAJVCH010051876">
    <property type="protein sequence ID" value="CAG7718241.1"/>
    <property type="molecule type" value="Genomic_DNA"/>
</dbReference>
<protein>
    <submittedName>
        <fullName evidence="1">Uncharacterized protein</fullName>
    </submittedName>
</protein>